<reference evidence="2 3" key="1">
    <citation type="submission" date="2021-03" db="EMBL/GenBank/DDBJ databases">
        <title>Genomic Encyclopedia of Type Strains, Phase IV (KMG-IV): sequencing the most valuable type-strain genomes for metagenomic binning, comparative biology and taxonomic classification.</title>
        <authorList>
            <person name="Goeker M."/>
        </authorList>
    </citation>
    <scope>NUCLEOTIDE SEQUENCE [LARGE SCALE GENOMIC DNA]</scope>
    <source>
        <strain evidence="2 3">DSM 3984</strain>
    </source>
</reference>
<dbReference type="NCBIfam" id="NF006702">
    <property type="entry name" value="PRK09248.1"/>
    <property type="match status" value="1"/>
</dbReference>
<dbReference type="CDD" id="cd07437">
    <property type="entry name" value="PHP_HisPPase_Ycdx_like"/>
    <property type="match status" value="1"/>
</dbReference>
<dbReference type="Pfam" id="PF02811">
    <property type="entry name" value="PHP"/>
    <property type="match status" value="1"/>
</dbReference>
<dbReference type="RefSeq" id="WP_209796085.1">
    <property type="nucleotide sequence ID" value="NZ_JAGGJZ010000002.1"/>
</dbReference>
<gene>
    <name evidence="2" type="ORF">J2Z53_000965</name>
</gene>
<dbReference type="SUPFAM" id="SSF89550">
    <property type="entry name" value="PHP domain-like"/>
    <property type="match status" value="1"/>
</dbReference>
<evidence type="ECO:0000313" key="3">
    <source>
        <dbReference type="Proteomes" id="UP000783390"/>
    </source>
</evidence>
<name>A0ABS4EZF5_9CLOT</name>
<accession>A0ABS4EZF5</accession>
<feature type="domain" description="Polymerase/histidinol phosphatase N-terminal" evidence="1">
    <location>
        <begin position="5"/>
        <end position="79"/>
    </location>
</feature>
<dbReference type="InterPro" id="IPR016195">
    <property type="entry name" value="Pol/histidinol_Pase-like"/>
</dbReference>
<keyword evidence="2" id="KW-0378">Hydrolase</keyword>
<dbReference type="PANTHER" id="PTHR36928">
    <property type="entry name" value="PHOSPHATASE YCDX-RELATED"/>
    <property type="match status" value="1"/>
</dbReference>
<comment type="caution">
    <text evidence="2">The sequence shown here is derived from an EMBL/GenBank/DDBJ whole genome shotgun (WGS) entry which is preliminary data.</text>
</comment>
<dbReference type="InterPro" id="IPR050243">
    <property type="entry name" value="PHP_phosphatase"/>
</dbReference>
<protein>
    <submittedName>
        <fullName evidence="2">Hydrolase</fullName>
    </submittedName>
</protein>
<dbReference type="Proteomes" id="UP000783390">
    <property type="component" value="Unassembled WGS sequence"/>
</dbReference>
<dbReference type="InterPro" id="IPR003141">
    <property type="entry name" value="Pol/His_phosphatase_N"/>
</dbReference>
<organism evidence="2 3">
    <name type="scientific">Clostridium moniliforme</name>
    <dbReference type="NCBI Taxonomy" id="39489"/>
    <lineage>
        <taxon>Bacteria</taxon>
        <taxon>Bacillati</taxon>
        <taxon>Bacillota</taxon>
        <taxon>Clostridia</taxon>
        <taxon>Eubacteriales</taxon>
        <taxon>Clostridiaceae</taxon>
        <taxon>Clostridium</taxon>
    </lineage>
</organism>
<dbReference type="EMBL" id="JAGGJZ010000002">
    <property type="protein sequence ID" value="MBP1889384.1"/>
    <property type="molecule type" value="Genomic_DNA"/>
</dbReference>
<evidence type="ECO:0000313" key="2">
    <source>
        <dbReference type="EMBL" id="MBP1889384.1"/>
    </source>
</evidence>
<dbReference type="GO" id="GO:0016787">
    <property type="term" value="F:hydrolase activity"/>
    <property type="evidence" value="ECO:0007669"/>
    <property type="project" value="UniProtKB-KW"/>
</dbReference>
<sequence>MRELIDLHTHTISSGHAYSTVKENIDSASLKKLKYLGISDHGPKMPGSPHIFHFHNLKVIPKEISGVRVLRGAEVNILDFEGNLDLSEYDLNKLDYAIASLHIPCINPGNREENTMAVINAMNNNKVKIIGHLDDARYPVHYEMVIKKAKEKGILLELNNSSLKPNGARVGALKNDIEMLNVCRKMKAKIIFGSDSHICYDIGKFDNCIKLVKELDFPEELIVNYNEEDIKKIFNI</sequence>
<dbReference type="SMART" id="SM00481">
    <property type="entry name" value="POLIIIAc"/>
    <property type="match status" value="1"/>
</dbReference>
<proteinExistence type="predicted"/>
<evidence type="ECO:0000259" key="1">
    <source>
        <dbReference type="SMART" id="SM00481"/>
    </source>
</evidence>
<dbReference type="PANTHER" id="PTHR36928:SF1">
    <property type="entry name" value="PHOSPHATASE YCDX-RELATED"/>
    <property type="match status" value="1"/>
</dbReference>
<keyword evidence="3" id="KW-1185">Reference proteome</keyword>
<dbReference type="InterPro" id="IPR004013">
    <property type="entry name" value="PHP_dom"/>
</dbReference>
<dbReference type="Gene3D" id="3.20.20.140">
    <property type="entry name" value="Metal-dependent hydrolases"/>
    <property type="match status" value="1"/>
</dbReference>